<gene>
    <name evidence="2" type="ORF">SAMN05444128_1833</name>
</gene>
<protein>
    <submittedName>
        <fullName evidence="2">Uncharacterized protein</fullName>
    </submittedName>
</protein>
<keyword evidence="1" id="KW-0812">Transmembrane</keyword>
<feature type="transmembrane region" description="Helical" evidence="1">
    <location>
        <begin position="195"/>
        <end position="215"/>
    </location>
</feature>
<proteinExistence type="predicted"/>
<dbReference type="OrthoDB" id="1427164at2"/>
<evidence type="ECO:0000256" key="1">
    <source>
        <dbReference type="SAM" id="Phobius"/>
    </source>
</evidence>
<evidence type="ECO:0000313" key="2">
    <source>
        <dbReference type="EMBL" id="SIT88398.1"/>
    </source>
</evidence>
<dbReference type="AlphaFoldDB" id="A0A1R3XBA0"/>
<dbReference type="STRING" id="1317125.SAMN05444128_1833"/>
<keyword evidence="3" id="KW-1185">Reference proteome</keyword>
<dbReference type="RefSeq" id="WP_076668108.1">
    <property type="nucleotide sequence ID" value="NZ_FTPP01000002.1"/>
</dbReference>
<organism evidence="2 3">
    <name type="scientific">Pontibacter indicus</name>
    <dbReference type="NCBI Taxonomy" id="1317125"/>
    <lineage>
        <taxon>Bacteria</taxon>
        <taxon>Pseudomonadati</taxon>
        <taxon>Bacteroidota</taxon>
        <taxon>Cytophagia</taxon>
        <taxon>Cytophagales</taxon>
        <taxon>Hymenobacteraceae</taxon>
        <taxon>Pontibacter</taxon>
    </lineage>
</organism>
<reference evidence="3" key="1">
    <citation type="submission" date="2017-01" db="EMBL/GenBank/DDBJ databases">
        <authorList>
            <person name="Varghese N."/>
            <person name="Submissions S."/>
        </authorList>
    </citation>
    <scope>NUCLEOTIDE SEQUENCE [LARGE SCALE GENOMIC DNA]</scope>
    <source>
        <strain evidence="3">LP100</strain>
    </source>
</reference>
<evidence type="ECO:0000313" key="3">
    <source>
        <dbReference type="Proteomes" id="UP000187181"/>
    </source>
</evidence>
<dbReference type="Proteomes" id="UP000187181">
    <property type="component" value="Unassembled WGS sequence"/>
</dbReference>
<keyword evidence="1" id="KW-0472">Membrane</keyword>
<keyword evidence="1" id="KW-1133">Transmembrane helix</keyword>
<dbReference type="EMBL" id="FTPP01000002">
    <property type="protein sequence ID" value="SIT88398.1"/>
    <property type="molecule type" value="Genomic_DNA"/>
</dbReference>
<accession>A0A1R3XBA0</accession>
<sequence>MTHLTKWKQAVLSVCFVLIATLGYSQDLIVKKSGEELIGKIVKVGEDTIHYRMLSEEKGPLRFVLRGDVASMQFATQPSSQQRQLSQLPQTTDEYASNTTAVPATAGTPRTYTQEELMYQGRHDALLYYKGQGPLWGTAGATFLFPPVGLVTGIVTAAVPPSVDNMFHPNYQLMKEPVYRDAFKKQAHKRKVGKAAAGFGIGFGSLIALALMLGAS</sequence>
<name>A0A1R3XBA0_9BACT</name>